<evidence type="ECO:0000313" key="2">
    <source>
        <dbReference type="EMBL" id="KND30245.1"/>
    </source>
</evidence>
<dbReference type="AlphaFoldDB" id="A0A0L0JXW6"/>
<comment type="caution">
    <text evidence="2">The sequence shown here is derived from an EMBL/GenBank/DDBJ whole genome shotgun (WGS) entry which is preliminary data.</text>
</comment>
<reference evidence="3" key="1">
    <citation type="submission" date="2014-07" db="EMBL/GenBank/DDBJ databases">
        <title>Genome sequencing of plant-pathogenic Streptomyces species.</title>
        <authorList>
            <person name="Harrison J."/>
            <person name="Sapp M."/>
            <person name="Thwaites R."/>
            <person name="Studholme D.J."/>
        </authorList>
    </citation>
    <scope>NUCLEOTIDE SEQUENCE [LARGE SCALE GENOMIC DNA]</scope>
    <source>
        <strain evidence="3">NCPPB 4445</strain>
    </source>
</reference>
<proteinExistence type="predicted"/>
<evidence type="ECO:0000313" key="3">
    <source>
        <dbReference type="Proteomes" id="UP000037151"/>
    </source>
</evidence>
<protein>
    <submittedName>
        <fullName evidence="2">Uncharacterized protein</fullName>
    </submittedName>
</protein>
<feature type="region of interest" description="Disordered" evidence="1">
    <location>
        <begin position="1"/>
        <end position="79"/>
    </location>
</feature>
<evidence type="ECO:0000256" key="1">
    <source>
        <dbReference type="SAM" id="MobiDB-lite"/>
    </source>
</evidence>
<dbReference type="PATRIC" id="fig|42234.21.peg.6123"/>
<feature type="compositionally biased region" description="Low complexity" evidence="1">
    <location>
        <begin position="17"/>
        <end position="38"/>
    </location>
</feature>
<dbReference type="Proteomes" id="UP000037151">
    <property type="component" value="Unassembled WGS sequence"/>
</dbReference>
<gene>
    <name evidence="2" type="ORF">IQ63_29710</name>
</gene>
<sequence>MTSRNPASPQCRRHTSTTRTASSVAPAFSSASDASTATHGESAASGAAEPDAFRRHAFSAASAAHDSAYAPDNAPNRAR</sequence>
<dbReference type="EMBL" id="JPPY01000168">
    <property type="protein sequence ID" value="KND30245.1"/>
    <property type="molecule type" value="Genomic_DNA"/>
</dbReference>
<accession>A0A0L0JXW6</accession>
<organism evidence="2 3">
    <name type="scientific">Streptomyces acidiscabies</name>
    <dbReference type="NCBI Taxonomy" id="42234"/>
    <lineage>
        <taxon>Bacteria</taxon>
        <taxon>Bacillati</taxon>
        <taxon>Actinomycetota</taxon>
        <taxon>Actinomycetes</taxon>
        <taxon>Kitasatosporales</taxon>
        <taxon>Streptomycetaceae</taxon>
        <taxon>Streptomyces</taxon>
    </lineage>
</organism>
<name>A0A0L0JXW6_9ACTN</name>
<feature type="compositionally biased region" description="Low complexity" evidence="1">
    <location>
        <begin position="58"/>
        <end position="68"/>
    </location>
</feature>